<feature type="transmembrane region" description="Helical" evidence="1">
    <location>
        <begin position="41"/>
        <end position="61"/>
    </location>
</feature>
<name>A0ABU5EX33_9BACT</name>
<reference evidence="3" key="1">
    <citation type="journal article" date="2023" name="Mar. Drugs">
        <title>Gemmata algarum, a Novel Planctomycete Isolated from an Algal Mat, Displays Antimicrobial Activity.</title>
        <authorList>
            <person name="Kumar G."/>
            <person name="Kallscheuer N."/>
            <person name="Kashif M."/>
            <person name="Ahamad S."/>
            <person name="Jagadeeshwari U."/>
            <person name="Pannikurungottu S."/>
            <person name="Haufschild T."/>
            <person name="Kabuu M."/>
            <person name="Sasikala C."/>
            <person name="Jogler C."/>
            <person name="Ramana C."/>
        </authorList>
    </citation>
    <scope>NUCLEOTIDE SEQUENCE [LARGE SCALE GENOMIC DNA]</scope>
    <source>
        <strain evidence="3">JC673</strain>
    </source>
</reference>
<keyword evidence="3" id="KW-1185">Reference proteome</keyword>
<keyword evidence="1" id="KW-1133">Transmembrane helix</keyword>
<sequence length="63" mass="6396">MKRLIGLVLTVSGSVPLIWGGLSVLKGSAGAQIPITDEFSVTALTGGLVGAATCTLGLIWLRD</sequence>
<evidence type="ECO:0000256" key="1">
    <source>
        <dbReference type="SAM" id="Phobius"/>
    </source>
</evidence>
<keyword evidence="1" id="KW-0812">Transmembrane</keyword>
<dbReference type="RefSeq" id="WP_261184259.1">
    <property type="nucleotide sequence ID" value="NZ_JAXBLV010000094.1"/>
</dbReference>
<evidence type="ECO:0000313" key="2">
    <source>
        <dbReference type="EMBL" id="MDY3559197.1"/>
    </source>
</evidence>
<comment type="caution">
    <text evidence="2">The sequence shown here is derived from an EMBL/GenBank/DDBJ whole genome shotgun (WGS) entry which is preliminary data.</text>
</comment>
<dbReference type="Proteomes" id="UP001272242">
    <property type="component" value="Unassembled WGS sequence"/>
</dbReference>
<gene>
    <name evidence="2" type="ORF">R5W23_006415</name>
</gene>
<protein>
    <submittedName>
        <fullName evidence="2">Uncharacterized protein</fullName>
    </submittedName>
</protein>
<proteinExistence type="predicted"/>
<keyword evidence="1" id="KW-0472">Membrane</keyword>
<dbReference type="EMBL" id="JAXBLV010000094">
    <property type="protein sequence ID" value="MDY3559197.1"/>
    <property type="molecule type" value="Genomic_DNA"/>
</dbReference>
<evidence type="ECO:0000313" key="3">
    <source>
        <dbReference type="Proteomes" id="UP001272242"/>
    </source>
</evidence>
<accession>A0ABU5EX33</accession>
<organism evidence="2 3">
    <name type="scientific">Gemmata algarum</name>
    <dbReference type="NCBI Taxonomy" id="2975278"/>
    <lineage>
        <taxon>Bacteria</taxon>
        <taxon>Pseudomonadati</taxon>
        <taxon>Planctomycetota</taxon>
        <taxon>Planctomycetia</taxon>
        <taxon>Gemmatales</taxon>
        <taxon>Gemmataceae</taxon>
        <taxon>Gemmata</taxon>
    </lineage>
</organism>